<evidence type="ECO:0000256" key="4">
    <source>
        <dbReference type="ARBA" id="ARBA00022723"/>
    </source>
</evidence>
<feature type="active site" evidence="13">
    <location>
        <position position="143"/>
    </location>
</feature>
<accession>A0A3L6ZWW4</accession>
<dbReference type="PROSITE" id="PS01321">
    <property type="entry name" value="RUVC"/>
    <property type="match status" value="1"/>
</dbReference>
<comment type="cofactor">
    <cofactor evidence="13">
        <name>Mg(2+)</name>
        <dbReference type="ChEBI" id="CHEBI:18420"/>
    </cofactor>
    <text evidence="13">Binds 2 Mg(2+) ion per subunit.</text>
</comment>
<evidence type="ECO:0000256" key="11">
    <source>
        <dbReference type="ARBA" id="ARBA00023204"/>
    </source>
</evidence>
<comment type="function">
    <text evidence="13">The RuvA-RuvB-RuvC complex processes Holliday junction (HJ) DNA during genetic recombination and DNA repair. Endonuclease that resolves HJ intermediates. Cleaves cruciform DNA by making single-stranded nicks across the HJ at symmetrical positions within the homologous arms, yielding a 5'-phosphate and a 3'-hydroxyl group; requires a central core of homology in the junction. The consensus cleavage sequence is 5'-(A/T)TT(C/G)-3'. Cleavage occurs on the 3'-side of the TT dinucleotide at the point of strand exchange. HJ branch migration catalyzed by RuvA-RuvB allows RuvC to scan DNA until it finds its consensus sequence, where it cleaves and resolves the cruciform DNA.</text>
</comment>
<comment type="similarity">
    <text evidence="1 13">Belongs to the RuvC family.</text>
</comment>
<feature type="binding site" evidence="13">
    <location>
        <position position="70"/>
    </location>
    <ligand>
        <name>Mg(2+)</name>
        <dbReference type="ChEBI" id="CHEBI:18420"/>
        <label>2</label>
    </ligand>
</feature>
<evidence type="ECO:0000256" key="15">
    <source>
        <dbReference type="SAM" id="MobiDB-lite"/>
    </source>
</evidence>
<comment type="subcellular location">
    <subcellularLocation>
        <location evidence="13">Cytoplasm</location>
    </subcellularLocation>
</comment>
<evidence type="ECO:0000256" key="2">
    <source>
        <dbReference type="ARBA" id="ARBA00022490"/>
    </source>
</evidence>
<sequence length="209" mass="21625">MGTRVLGVDPGLTRCGIGIVDVAPNRRATLVHYGVIRTSPDMSIDIRLLAIAEGIDAAIIEHAPTAMAVERVFAQQNLSTVMGTAQASGLALYSAAKHGIPIGMHTPSEVKASVTGYGNAEKKQVQQMVARILGLAEIPQPADAADALALALCHAWGGLVPVGARPHGSRAPVGARQTAGLTPAQQAWKNAEQAGTATPRNTRTGRFGS</sequence>
<feature type="binding site" evidence="13">
    <location>
        <position position="143"/>
    </location>
    <ligand>
        <name>Mg(2+)</name>
        <dbReference type="ChEBI" id="CHEBI:18420"/>
        <label>1</label>
    </ligand>
</feature>
<dbReference type="PANTHER" id="PTHR30194:SF3">
    <property type="entry name" value="CROSSOVER JUNCTION ENDODEOXYRIBONUCLEASE RUVC"/>
    <property type="match status" value="1"/>
</dbReference>
<evidence type="ECO:0000313" key="16">
    <source>
        <dbReference type="EMBL" id="RLP72288.1"/>
    </source>
</evidence>
<comment type="subunit">
    <text evidence="13">Homodimer which binds Holliday junction (HJ) DNA. The HJ becomes 2-fold symmetrical on binding to RuvC with unstacked arms; it has a different conformation from HJ DNA in complex with RuvA. In the full resolvosome a probable DNA-RuvA(4)-RuvB(12)-RuvC(2) complex forms which resolves the HJ.</text>
</comment>
<dbReference type="GO" id="GO:0008821">
    <property type="term" value="F:crossover junction DNA endonuclease activity"/>
    <property type="evidence" value="ECO:0007669"/>
    <property type="project" value="UniProtKB-UniRule"/>
</dbReference>
<comment type="caution">
    <text evidence="16">The sequence shown here is derived from an EMBL/GenBank/DDBJ whole genome shotgun (WGS) entry which is preliminary data.</text>
</comment>
<dbReference type="HAMAP" id="MF_00034">
    <property type="entry name" value="RuvC"/>
    <property type="match status" value="1"/>
</dbReference>
<keyword evidence="11 13" id="KW-0234">DNA repair</keyword>
<comment type="catalytic activity">
    <reaction evidence="12 13">
        <text>Endonucleolytic cleavage at a junction such as a reciprocal single-stranded crossover between two homologous DNA duplexes (Holliday junction).</text>
        <dbReference type="EC" id="3.1.21.10"/>
    </reaction>
</comment>
<dbReference type="Proteomes" id="UP000272503">
    <property type="component" value="Unassembled WGS sequence"/>
</dbReference>
<evidence type="ECO:0000313" key="17">
    <source>
        <dbReference type="Proteomes" id="UP000272503"/>
    </source>
</evidence>
<keyword evidence="4 13" id="KW-0479">Metal-binding</keyword>
<dbReference type="GO" id="GO:0006281">
    <property type="term" value="P:DNA repair"/>
    <property type="evidence" value="ECO:0007669"/>
    <property type="project" value="UniProtKB-UniRule"/>
</dbReference>
<feature type="active site" evidence="13">
    <location>
        <position position="70"/>
    </location>
</feature>
<dbReference type="NCBIfam" id="TIGR00228">
    <property type="entry name" value="ruvC"/>
    <property type="match status" value="1"/>
</dbReference>
<evidence type="ECO:0000256" key="5">
    <source>
        <dbReference type="ARBA" id="ARBA00022759"/>
    </source>
</evidence>
<dbReference type="InterPro" id="IPR036397">
    <property type="entry name" value="RNaseH_sf"/>
</dbReference>
<dbReference type="PRINTS" id="PR00696">
    <property type="entry name" value="RSOLVASERUVC"/>
</dbReference>
<keyword evidence="7 13" id="KW-0378">Hydrolase</keyword>
<dbReference type="InterPro" id="IPR020563">
    <property type="entry name" value="X-over_junc_endoDNase_Mg_BS"/>
</dbReference>
<dbReference type="GO" id="GO:0003677">
    <property type="term" value="F:DNA binding"/>
    <property type="evidence" value="ECO:0007669"/>
    <property type="project" value="UniProtKB-KW"/>
</dbReference>
<dbReference type="NCBIfam" id="NF000711">
    <property type="entry name" value="PRK00039.2-1"/>
    <property type="match status" value="1"/>
</dbReference>
<evidence type="ECO:0000256" key="12">
    <source>
        <dbReference type="ARBA" id="ARBA00029354"/>
    </source>
</evidence>
<dbReference type="EMBL" id="RCUX01000018">
    <property type="protein sequence ID" value="RLP72288.1"/>
    <property type="molecule type" value="Genomic_DNA"/>
</dbReference>
<keyword evidence="6 13" id="KW-0227">DNA damage</keyword>
<evidence type="ECO:0000256" key="1">
    <source>
        <dbReference type="ARBA" id="ARBA00009518"/>
    </source>
</evidence>
<dbReference type="SUPFAM" id="SSF53098">
    <property type="entry name" value="Ribonuclease H-like"/>
    <property type="match status" value="1"/>
</dbReference>
<evidence type="ECO:0000256" key="13">
    <source>
        <dbReference type="HAMAP-Rule" id="MF_00034"/>
    </source>
</evidence>
<dbReference type="Pfam" id="PF02075">
    <property type="entry name" value="RuvC"/>
    <property type="match status" value="1"/>
</dbReference>
<gene>
    <name evidence="13 16" type="primary">ruvC</name>
    <name evidence="16" type="ORF">D9V32_15420</name>
</gene>
<feature type="region of interest" description="Disordered" evidence="15">
    <location>
        <begin position="184"/>
        <end position="209"/>
    </location>
</feature>
<dbReference type="InterPro" id="IPR002176">
    <property type="entry name" value="X-over_junc_endoDNase_RuvC"/>
</dbReference>
<keyword evidence="17" id="KW-1185">Reference proteome</keyword>
<dbReference type="GO" id="GO:0005737">
    <property type="term" value="C:cytoplasm"/>
    <property type="evidence" value="ECO:0007669"/>
    <property type="project" value="UniProtKB-SubCell"/>
</dbReference>
<dbReference type="RefSeq" id="WP_121649812.1">
    <property type="nucleotide sequence ID" value="NZ_RCUX01000018.1"/>
</dbReference>
<evidence type="ECO:0000256" key="9">
    <source>
        <dbReference type="ARBA" id="ARBA00023125"/>
    </source>
</evidence>
<dbReference type="GO" id="GO:0006310">
    <property type="term" value="P:DNA recombination"/>
    <property type="evidence" value="ECO:0007669"/>
    <property type="project" value="UniProtKB-UniRule"/>
</dbReference>
<dbReference type="EC" id="3.1.21.10" evidence="13 14"/>
<dbReference type="GO" id="GO:0000287">
    <property type="term" value="F:magnesium ion binding"/>
    <property type="evidence" value="ECO:0007669"/>
    <property type="project" value="UniProtKB-UniRule"/>
</dbReference>
<dbReference type="PANTHER" id="PTHR30194">
    <property type="entry name" value="CROSSOVER JUNCTION ENDODEOXYRIBONUCLEASE RUVC"/>
    <property type="match status" value="1"/>
</dbReference>
<proteinExistence type="inferred from homology"/>
<dbReference type="InterPro" id="IPR012337">
    <property type="entry name" value="RNaseH-like_sf"/>
</dbReference>
<name>A0A3L6ZWW4_9MICO</name>
<dbReference type="AlphaFoldDB" id="A0A3L6ZWW4"/>
<organism evidence="16 17">
    <name type="scientific">Mycetocola tolaasinivorans</name>
    <dbReference type="NCBI Taxonomy" id="76635"/>
    <lineage>
        <taxon>Bacteria</taxon>
        <taxon>Bacillati</taxon>
        <taxon>Actinomycetota</taxon>
        <taxon>Actinomycetes</taxon>
        <taxon>Micrococcales</taxon>
        <taxon>Microbacteriaceae</taxon>
        <taxon>Mycetocola</taxon>
    </lineage>
</organism>
<evidence type="ECO:0000256" key="14">
    <source>
        <dbReference type="NCBIfam" id="TIGR00228"/>
    </source>
</evidence>
<reference evidence="16 17" key="1">
    <citation type="submission" date="2018-10" db="EMBL/GenBank/DDBJ databases">
        <authorList>
            <person name="Li J."/>
        </authorList>
    </citation>
    <scope>NUCLEOTIDE SEQUENCE [LARGE SCALE GENOMIC DNA]</scope>
    <source>
        <strain evidence="16 17">IF 016277</strain>
    </source>
</reference>
<dbReference type="CDD" id="cd16962">
    <property type="entry name" value="RuvC"/>
    <property type="match status" value="1"/>
</dbReference>
<keyword evidence="5 13" id="KW-0255">Endonuclease</keyword>
<dbReference type="Gene3D" id="3.30.420.10">
    <property type="entry name" value="Ribonuclease H-like superfamily/Ribonuclease H"/>
    <property type="match status" value="1"/>
</dbReference>
<evidence type="ECO:0000256" key="8">
    <source>
        <dbReference type="ARBA" id="ARBA00022842"/>
    </source>
</evidence>
<evidence type="ECO:0000256" key="7">
    <source>
        <dbReference type="ARBA" id="ARBA00022801"/>
    </source>
</evidence>
<keyword evidence="2 13" id="KW-0963">Cytoplasm</keyword>
<dbReference type="FunFam" id="3.30.420.10:FF:000002">
    <property type="entry name" value="Crossover junction endodeoxyribonuclease RuvC"/>
    <property type="match status" value="1"/>
</dbReference>
<keyword evidence="10 13" id="KW-0233">DNA recombination</keyword>
<feature type="active site" evidence="13">
    <location>
        <position position="9"/>
    </location>
</feature>
<keyword evidence="9 13" id="KW-0238">DNA-binding</keyword>
<protein>
    <recommendedName>
        <fullName evidence="13 14">Crossover junction endodeoxyribonuclease RuvC</fullName>
        <ecNumber evidence="13 14">3.1.21.10</ecNumber>
    </recommendedName>
    <alternativeName>
        <fullName evidence="13">Holliday junction nuclease RuvC</fullName>
    </alternativeName>
    <alternativeName>
        <fullName evidence="13">Holliday junction resolvase RuvC</fullName>
    </alternativeName>
</protein>
<evidence type="ECO:0000256" key="3">
    <source>
        <dbReference type="ARBA" id="ARBA00022722"/>
    </source>
</evidence>
<keyword evidence="8 13" id="KW-0460">Magnesium</keyword>
<evidence type="ECO:0000256" key="6">
    <source>
        <dbReference type="ARBA" id="ARBA00022763"/>
    </source>
</evidence>
<feature type="binding site" evidence="13">
    <location>
        <position position="9"/>
    </location>
    <ligand>
        <name>Mg(2+)</name>
        <dbReference type="ChEBI" id="CHEBI:18420"/>
        <label>1</label>
    </ligand>
</feature>
<evidence type="ECO:0000256" key="10">
    <source>
        <dbReference type="ARBA" id="ARBA00023172"/>
    </source>
</evidence>
<dbReference type="OrthoDB" id="9805499at2"/>
<keyword evidence="3 13" id="KW-0540">Nuclease</keyword>
<dbReference type="GO" id="GO:0048476">
    <property type="term" value="C:Holliday junction resolvase complex"/>
    <property type="evidence" value="ECO:0007669"/>
    <property type="project" value="UniProtKB-UniRule"/>
</dbReference>